<dbReference type="Proteomes" id="UP001249851">
    <property type="component" value="Unassembled WGS sequence"/>
</dbReference>
<reference evidence="1" key="1">
    <citation type="journal article" date="2023" name="G3 (Bethesda)">
        <title>Whole genome assembly and annotation of the endangered Caribbean coral Acropora cervicornis.</title>
        <authorList>
            <person name="Selwyn J.D."/>
            <person name="Vollmer S.V."/>
        </authorList>
    </citation>
    <scope>NUCLEOTIDE SEQUENCE</scope>
    <source>
        <strain evidence="1">K2</strain>
    </source>
</reference>
<organism evidence="1 2">
    <name type="scientific">Acropora cervicornis</name>
    <name type="common">Staghorn coral</name>
    <dbReference type="NCBI Taxonomy" id="6130"/>
    <lineage>
        <taxon>Eukaryota</taxon>
        <taxon>Metazoa</taxon>
        <taxon>Cnidaria</taxon>
        <taxon>Anthozoa</taxon>
        <taxon>Hexacorallia</taxon>
        <taxon>Scleractinia</taxon>
        <taxon>Astrocoeniina</taxon>
        <taxon>Acroporidae</taxon>
        <taxon>Acropora</taxon>
    </lineage>
</organism>
<name>A0AAD9QJS8_ACRCE</name>
<evidence type="ECO:0000313" key="2">
    <source>
        <dbReference type="Proteomes" id="UP001249851"/>
    </source>
</evidence>
<gene>
    <name evidence="1" type="ORF">P5673_014986</name>
</gene>
<accession>A0AAD9QJS8</accession>
<dbReference type="AlphaFoldDB" id="A0AAD9QJS8"/>
<comment type="caution">
    <text evidence="1">The sequence shown here is derived from an EMBL/GenBank/DDBJ whole genome shotgun (WGS) entry which is preliminary data.</text>
</comment>
<dbReference type="EMBL" id="JARQWQ010000030">
    <property type="protein sequence ID" value="KAK2562206.1"/>
    <property type="molecule type" value="Genomic_DNA"/>
</dbReference>
<proteinExistence type="predicted"/>
<reference evidence="1" key="2">
    <citation type="journal article" date="2023" name="Science">
        <title>Genomic signatures of disease resistance in endangered staghorn corals.</title>
        <authorList>
            <person name="Vollmer S.V."/>
            <person name="Selwyn J.D."/>
            <person name="Despard B.A."/>
            <person name="Roesel C.L."/>
        </authorList>
    </citation>
    <scope>NUCLEOTIDE SEQUENCE</scope>
    <source>
        <strain evidence="1">K2</strain>
    </source>
</reference>
<keyword evidence="2" id="KW-1185">Reference proteome</keyword>
<sequence length="87" mass="9933">MSGRRDKCGYHGNATAADPNMAVFVHPPQVSAMVYQLEWWLWEDKNEDATVTFGMSHLRMKRAMLATPDYRIANSDGNWFLVAEVEV</sequence>
<evidence type="ECO:0000313" key="1">
    <source>
        <dbReference type="EMBL" id="KAK2562206.1"/>
    </source>
</evidence>
<protein>
    <submittedName>
        <fullName evidence="1">Uncharacterized protein</fullName>
    </submittedName>
</protein>